<gene>
    <name evidence="1" type="ORF">OLEA9_A108184</name>
</gene>
<dbReference type="EMBL" id="CACTIH010004473">
    <property type="protein sequence ID" value="CAA2990906.1"/>
    <property type="molecule type" value="Genomic_DNA"/>
</dbReference>
<name>A0A8S0SDY2_OLEEU</name>
<keyword evidence="2" id="KW-1185">Reference proteome</keyword>
<reference evidence="1 2" key="1">
    <citation type="submission" date="2019-12" db="EMBL/GenBank/DDBJ databases">
        <authorList>
            <person name="Alioto T."/>
            <person name="Alioto T."/>
            <person name="Gomez Garrido J."/>
        </authorList>
    </citation>
    <scope>NUCLEOTIDE SEQUENCE [LARGE SCALE GENOMIC DNA]</scope>
</reference>
<accession>A0A8S0SDY2</accession>
<sequence length="186" mass="20537">CMSCPQGWRSLIGKNLPVCDVNRLRCGIWNGLAIVRLEVADKLSKTVSVLSVGYRVSPGPCLLHLRLFPVLASSEDGVRDSSRISRRGYLLYFITQRFVLLSAMPHYLLEDRQPSTGAQGSMHNMYKLFVCVPSMTQSCLKVQVPDTICSKIALQGSLVLVTLNVGGNRKVIRCGLKTQPRSTSLL</sequence>
<dbReference type="Proteomes" id="UP000594638">
    <property type="component" value="Unassembled WGS sequence"/>
</dbReference>
<organism evidence="1 2">
    <name type="scientific">Olea europaea subsp. europaea</name>
    <dbReference type="NCBI Taxonomy" id="158383"/>
    <lineage>
        <taxon>Eukaryota</taxon>
        <taxon>Viridiplantae</taxon>
        <taxon>Streptophyta</taxon>
        <taxon>Embryophyta</taxon>
        <taxon>Tracheophyta</taxon>
        <taxon>Spermatophyta</taxon>
        <taxon>Magnoliopsida</taxon>
        <taxon>eudicotyledons</taxon>
        <taxon>Gunneridae</taxon>
        <taxon>Pentapetalae</taxon>
        <taxon>asterids</taxon>
        <taxon>lamiids</taxon>
        <taxon>Lamiales</taxon>
        <taxon>Oleaceae</taxon>
        <taxon>Oleeae</taxon>
        <taxon>Olea</taxon>
    </lineage>
</organism>
<evidence type="ECO:0000313" key="2">
    <source>
        <dbReference type="Proteomes" id="UP000594638"/>
    </source>
</evidence>
<dbReference type="Gramene" id="OE9A108184T1">
    <property type="protein sequence ID" value="OE9A108184C1"/>
    <property type="gene ID" value="OE9A108184"/>
</dbReference>
<protein>
    <submittedName>
        <fullName evidence="1">Uncharacterized protein</fullName>
    </submittedName>
</protein>
<comment type="caution">
    <text evidence="1">The sequence shown here is derived from an EMBL/GenBank/DDBJ whole genome shotgun (WGS) entry which is preliminary data.</text>
</comment>
<proteinExistence type="predicted"/>
<evidence type="ECO:0000313" key="1">
    <source>
        <dbReference type="EMBL" id="CAA2990906.1"/>
    </source>
</evidence>
<feature type="non-terminal residue" evidence="1">
    <location>
        <position position="1"/>
    </location>
</feature>
<dbReference type="AlphaFoldDB" id="A0A8S0SDY2"/>